<dbReference type="Gene3D" id="3.40.50.1820">
    <property type="entry name" value="alpha/beta hydrolase"/>
    <property type="match status" value="1"/>
</dbReference>
<evidence type="ECO:0000313" key="7">
    <source>
        <dbReference type="Proteomes" id="UP000285405"/>
    </source>
</evidence>
<evidence type="ECO:0000313" key="6">
    <source>
        <dbReference type="EMBL" id="RKF74435.1"/>
    </source>
</evidence>
<comment type="similarity">
    <text evidence="4">Belongs to the serine esterase family.</text>
</comment>
<dbReference type="OrthoDB" id="2363873at2759"/>
<evidence type="ECO:0000256" key="5">
    <source>
        <dbReference type="PIRSR" id="PIRSR018169-1"/>
    </source>
</evidence>
<feature type="active site" description="Charge relay system" evidence="5">
    <location>
        <position position="312"/>
    </location>
</feature>
<dbReference type="Proteomes" id="UP000285405">
    <property type="component" value="Unassembled WGS sequence"/>
</dbReference>
<dbReference type="PIRSF" id="PIRSF018169">
    <property type="entry name" value="PAF_acetylhydrolase"/>
    <property type="match status" value="1"/>
</dbReference>
<name>A0A420IIT1_9PEZI</name>
<dbReference type="GO" id="GO:0003847">
    <property type="term" value="F:1-alkyl-2-acetylglycerophosphocholine esterase activity"/>
    <property type="evidence" value="ECO:0007669"/>
    <property type="project" value="UniProtKB-UniRule"/>
</dbReference>
<protein>
    <recommendedName>
        <fullName evidence="4">Putative phospholipase</fullName>
        <ecNumber evidence="4">3.1.1.47</ecNumber>
    </recommendedName>
</protein>
<dbReference type="Pfam" id="PF03403">
    <property type="entry name" value="PAF-AH_p_II"/>
    <property type="match status" value="1"/>
</dbReference>
<sequence>MWATPRFSEFTGPFKVGTIDVEIPVSDLDAPGSSGASQVEIKTVHYRVFYPCEPGPIDKHANWLPHPQHLYLGAYSRFLGIGSTVASYLSYIPNPLSWIKIPAYENAPITKPNNSIKQWPVMIFSHGLGGTRNAYSFLAGSIASYGMVVVAPEHRDGSAPISCVRQISTEAAVEKPTAGILGDTVDYINLSHVSSHPVETGRNTQLKIRLWELGLIYDSLLKINQGIPIRNLAPSHFPLNSLKSMLDVEMPGKITFTGHSFGAATVVQFVKSVFYAPQALRAPSDYENLFEPSASSAIVKQINAQTPIILLDVWCLPLRAKATRWLWNLPFPSYSDNSYAGGATLLAIESHAFYRWEEHLKTTKQLLSPDPASSTSHSFLKSNNSPWSVPYFFYAENSAHISHSDFGLLFPWAIKRFLGCKEPQRLMGLQVRAILQFLREQKIPIAPTSATYRDSEKANKNESDEMVNDDKLILGSENQVRGWVRINLNLNESA</sequence>
<organism evidence="6 7">
    <name type="scientific">Golovinomyces cichoracearum</name>
    <dbReference type="NCBI Taxonomy" id="62708"/>
    <lineage>
        <taxon>Eukaryota</taxon>
        <taxon>Fungi</taxon>
        <taxon>Dikarya</taxon>
        <taxon>Ascomycota</taxon>
        <taxon>Pezizomycotina</taxon>
        <taxon>Leotiomycetes</taxon>
        <taxon>Erysiphales</taxon>
        <taxon>Erysiphaceae</taxon>
        <taxon>Golovinomyces</taxon>
    </lineage>
</organism>
<dbReference type="PANTHER" id="PTHR10272">
    <property type="entry name" value="PLATELET-ACTIVATING FACTOR ACETYLHYDROLASE"/>
    <property type="match status" value="1"/>
</dbReference>
<evidence type="ECO:0000256" key="2">
    <source>
        <dbReference type="ARBA" id="ARBA00022963"/>
    </source>
</evidence>
<feature type="active site" description="Charge relay system" evidence="5">
    <location>
        <position position="400"/>
    </location>
</feature>
<feature type="active site" description="Nucleophile" evidence="5">
    <location>
        <position position="260"/>
    </location>
</feature>
<accession>A0A420IIT1</accession>
<dbReference type="EMBL" id="MCBR01008485">
    <property type="protein sequence ID" value="RKF74435.1"/>
    <property type="molecule type" value="Genomic_DNA"/>
</dbReference>
<comment type="catalytic activity">
    <reaction evidence="4">
        <text>a 1-O-alkyl-2-acetyl-sn-glycero-3-phosphocholine + H2O = a 1-O-alkyl-sn-glycero-3-phosphocholine + acetate + H(+)</text>
        <dbReference type="Rhea" id="RHEA:17777"/>
        <dbReference type="ChEBI" id="CHEBI:15377"/>
        <dbReference type="ChEBI" id="CHEBI:15378"/>
        <dbReference type="ChEBI" id="CHEBI:30089"/>
        <dbReference type="ChEBI" id="CHEBI:30909"/>
        <dbReference type="ChEBI" id="CHEBI:36707"/>
        <dbReference type="EC" id="3.1.1.47"/>
    </reaction>
</comment>
<keyword evidence="1 4" id="KW-0378">Hydrolase</keyword>
<dbReference type="AlphaFoldDB" id="A0A420IIT1"/>
<evidence type="ECO:0000256" key="4">
    <source>
        <dbReference type="PIRNR" id="PIRNR018169"/>
    </source>
</evidence>
<evidence type="ECO:0000256" key="1">
    <source>
        <dbReference type="ARBA" id="ARBA00022801"/>
    </source>
</evidence>
<dbReference type="InterPro" id="IPR016715">
    <property type="entry name" value="PAF_acetylhydro_eukaryote"/>
</dbReference>
<keyword evidence="2 4" id="KW-0442">Lipid degradation</keyword>
<dbReference type="PANTHER" id="PTHR10272:SF7">
    <property type="entry name" value="PHOSPHOLIPASE-RELATED"/>
    <property type="match status" value="1"/>
</dbReference>
<evidence type="ECO:0000256" key="3">
    <source>
        <dbReference type="ARBA" id="ARBA00023098"/>
    </source>
</evidence>
<gene>
    <name evidence="6" type="ORF">GcC1_084001</name>
</gene>
<dbReference type="EC" id="3.1.1.47" evidence="4"/>
<proteinExistence type="inferred from homology"/>
<dbReference type="GO" id="GO:0016042">
    <property type="term" value="P:lipid catabolic process"/>
    <property type="evidence" value="ECO:0007669"/>
    <property type="project" value="UniProtKB-KW"/>
</dbReference>
<dbReference type="SUPFAM" id="SSF53474">
    <property type="entry name" value="alpha/beta-Hydrolases"/>
    <property type="match status" value="1"/>
</dbReference>
<keyword evidence="3 4" id="KW-0443">Lipid metabolism</keyword>
<comment type="caution">
    <text evidence="6">The sequence shown here is derived from an EMBL/GenBank/DDBJ whole genome shotgun (WGS) entry which is preliminary data.</text>
</comment>
<dbReference type="InterPro" id="IPR029058">
    <property type="entry name" value="AB_hydrolase_fold"/>
</dbReference>
<reference evidence="6 7" key="1">
    <citation type="journal article" date="2018" name="BMC Genomics">
        <title>Comparative genome analyses reveal sequence features reflecting distinct modes of host-adaptation between dicot and monocot powdery mildew.</title>
        <authorList>
            <person name="Wu Y."/>
            <person name="Ma X."/>
            <person name="Pan Z."/>
            <person name="Kale S.D."/>
            <person name="Song Y."/>
            <person name="King H."/>
            <person name="Zhang Q."/>
            <person name="Presley C."/>
            <person name="Deng X."/>
            <person name="Wei C.I."/>
            <person name="Xiao S."/>
        </authorList>
    </citation>
    <scope>NUCLEOTIDE SEQUENCE [LARGE SCALE GENOMIC DNA]</scope>
    <source>
        <strain evidence="6">UCSC1</strain>
    </source>
</reference>